<name>A0A151IF85_9HYME</name>
<dbReference type="EMBL" id="KQ977800">
    <property type="protein sequence ID" value="KYM99566.1"/>
    <property type="molecule type" value="Genomic_DNA"/>
</dbReference>
<sequence>VFDLSSRACPKNAPHVRSLFLRVGSTRGSLLENRRLPTRKLTGPFENHCGLLRIKIEKQYQLSKKGTEEHIRTKRRREDERNHEKIIKHKQEERLRDAPCPTGVLVIVQASGFQVWRSLT</sequence>
<feature type="non-terminal residue" evidence="1">
    <location>
        <position position="1"/>
    </location>
</feature>
<evidence type="ECO:0000313" key="1">
    <source>
        <dbReference type="EMBL" id="KYM99566.1"/>
    </source>
</evidence>
<keyword evidence="2" id="KW-1185">Reference proteome</keyword>
<reference evidence="1 2" key="1">
    <citation type="submission" date="2016-03" db="EMBL/GenBank/DDBJ databases">
        <title>Cyphomyrmex costatus WGS genome.</title>
        <authorList>
            <person name="Nygaard S."/>
            <person name="Hu H."/>
            <person name="Boomsma J."/>
            <person name="Zhang G."/>
        </authorList>
    </citation>
    <scope>NUCLEOTIDE SEQUENCE [LARGE SCALE GENOMIC DNA]</scope>
    <source>
        <strain evidence="1">MS0001</strain>
        <tissue evidence="1">Whole body</tissue>
    </source>
</reference>
<accession>A0A151IF85</accession>
<protein>
    <submittedName>
        <fullName evidence="1">Uncharacterized protein</fullName>
    </submittedName>
</protein>
<dbReference type="AlphaFoldDB" id="A0A151IF85"/>
<proteinExistence type="predicted"/>
<gene>
    <name evidence="1" type="ORF">ALC62_09675</name>
</gene>
<organism evidence="1 2">
    <name type="scientific">Cyphomyrmex costatus</name>
    <dbReference type="NCBI Taxonomy" id="456900"/>
    <lineage>
        <taxon>Eukaryota</taxon>
        <taxon>Metazoa</taxon>
        <taxon>Ecdysozoa</taxon>
        <taxon>Arthropoda</taxon>
        <taxon>Hexapoda</taxon>
        <taxon>Insecta</taxon>
        <taxon>Pterygota</taxon>
        <taxon>Neoptera</taxon>
        <taxon>Endopterygota</taxon>
        <taxon>Hymenoptera</taxon>
        <taxon>Apocrita</taxon>
        <taxon>Aculeata</taxon>
        <taxon>Formicoidea</taxon>
        <taxon>Formicidae</taxon>
        <taxon>Myrmicinae</taxon>
        <taxon>Cyphomyrmex</taxon>
    </lineage>
</organism>
<evidence type="ECO:0000313" key="2">
    <source>
        <dbReference type="Proteomes" id="UP000078542"/>
    </source>
</evidence>
<dbReference type="Proteomes" id="UP000078542">
    <property type="component" value="Unassembled WGS sequence"/>
</dbReference>